<organism evidence="17 18">
    <name type="scientific">Candidatus Portiera aleyrodidarum MED</name>
    <name type="common">Bemisia tabaci</name>
    <dbReference type="NCBI Taxonomy" id="1163752"/>
    <lineage>
        <taxon>Bacteria</taxon>
        <taxon>Pseudomonadati</taxon>
        <taxon>Pseudomonadota</taxon>
        <taxon>Gammaproteobacteria</taxon>
        <taxon>Candidatus Johnevansiales</taxon>
        <taxon>Candidatus Johnevansiaceae</taxon>
        <taxon>Candidatus Portiera</taxon>
    </lineage>
</organism>
<dbReference type="Pfam" id="PF01546">
    <property type="entry name" value="Peptidase_M20"/>
    <property type="match status" value="1"/>
</dbReference>
<evidence type="ECO:0000256" key="4">
    <source>
        <dbReference type="ARBA" id="ARBA00011921"/>
    </source>
</evidence>
<keyword evidence="9 15" id="KW-0862">Zinc</keyword>
<comment type="subunit">
    <text evidence="3 15">Homodimer.</text>
</comment>
<dbReference type="PROSITE" id="PS00759">
    <property type="entry name" value="ARGE_DAPE_CPG2_2"/>
    <property type="match status" value="1"/>
</dbReference>
<feature type="binding site" evidence="15">
    <location>
        <position position="163"/>
    </location>
    <ligand>
        <name>Zn(2+)</name>
        <dbReference type="ChEBI" id="CHEBI:29105"/>
        <label>1</label>
    </ligand>
</feature>
<keyword evidence="6 15" id="KW-0028">Amino-acid biosynthesis</keyword>
<dbReference type="InterPro" id="IPR001261">
    <property type="entry name" value="ArgE/DapE_CS"/>
</dbReference>
<evidence type="ECO:0000256" key="10">
    <source>
        <dbReference type="ARBA" id="ARBA00022915"/>
    </source>
</evidence>
<keyword evidence="10 15" id="KW-0220">Diaminopimelate biosynthesis</keyword>
<keyword evidence="8 15" id="KW-0378">Hydrolase</keyword>
<feature type="domain" description="Peptidase M20 dimerisation" evidence="16">
    <location>
        <begin position="176"/>
        <end position="275"/>
    </location>
</feature>
<sequence>MYYLLKLVLNLLSKNSITPNDKGCQYLLSNIFKRLCFRVEVFNKKGVHNLWVTNGFCKKTLLFVGHTDVVPSGPIKAWEINPFLPYLNNRGYIISRGIVDMKGSLCSMIKATCNFIKLYPKSKEKIAFLITSDEEGDGNYGTKYVINKLIKRNEIINYCIIGEPTSKSNTGDTLKIGRRGSLNAKIIIYGIQGHIAYTKQLLNPIHILINIIHYLLKIRWDKGNKYFSKTSFQISNFIAGLGVSNMLPKYAKVLCNFRFSNELTVNKIKTKVSNIFLLFNLNKKKDFKINWYLSGEPYLTKKGTLLNAVIFGINYMCKIQPKKNTNGGISDGRFVKNLCKQIIELGLINATIHKINECVCVSDIILLTKLYQLIIEYLFIYKLK</sequence>
<feature type="active site" evidence="15">
    <location>
        <position position="68"/>
    </location>
</feature>
<dbReference type="HAMAP" id="MF_01690">
    <property type="entry name" value="DapE"/>
    <property type="match status" value="1"/>
</dbReference>
<keyword evidence="7 15" id="KW-0479">Metal-binding</keyword>
<evidence type="ECO:0000256" key="13">
    <source>
        <dbReference type="ARBA" id="ARBA00031891"/>
    </source>
</evidence>
<dbReference type="InterPro" id="IPR036264">
    <property type="entry name" value="Bact_exopeptidase_dim_dom"/>
</dbReference>
<dbReference type="Gene3D" id="3.40.630.10">
    <property type="entry name" value="Zn peptidases"/>
    <property type="match status" value="2"/>
</dbReference>
<dbReference type="InterPro" id="IPR050072">
    <property type="entry name" value="Peptidase_M20A"/>
</dbReference>
<dbReference type="GO" id="GO:0006526">
    <property type="term" value="P:L-arginine biosynthetic process"/>
    <property type="evidence" value="ECO:0007669"/>
    <property type="project" value="TreeGrafter"/>
</dbReference>
<dbReference type="InterPro" id="IPR005941">
    <property type="entry name" value="DapE_proteobac"/>
</dbReference>
<name>A0AAU8RZ58_9GAMM</name>
<dbReference type="GO" id="GO:0009014">
    <property type="term" value="F:succinyl-diaminopimelate desuccinylase activity"/>
    <property type="evidence" value="ECO:0007669"/>
    <property type="project" value="UniProtKB-UniRule"/>
</dbReference>
<dbReference type="GO" id="GO:0008777">
    <property type="term" value="F:acetylornithine deacetylase activity"/>
    <property type="evidence" value="ECO:0007669"/>
    <property type="project" value="TreeGrafter"/>
</dbReference>
<keyword evidence="12 15" id="KW-0170">Cobalt</keyword>
<dbReference type="KEGG" id="paly:O3E_01050"/>
<evidence type="ECO:0000256" key="15">
    <source>
        <dbReference type="HAMAP-Rule" id="MF_01690"/>
    </source>
</evidence>
<dbReference type="InterPro" id="IPR011650">
    <property type="entry name" value="Peptidase_M20_dimer"/>
</dbReference>
<accession>A0AAU8RZ58</accession>
<feature type="active site" description="Proton acceptor" evidence="15">
    <location>
        <position position="134"/>
    </location>
</feature>
<evidence type="ECO:0000256" key="7">
    <source>
        <dbReference type="ARBA" id="ARBA00022723"/>
    </source>
</evidence>
<evidence type="ECO:0000256" key="6">
    <source>
        <dbReference type="ARBA" id="ARBA00022605"/>
    </source>
</evidence>
<evidence type="ECO:0000256" key="3">
    <source>
        <dbReference type="ARBA" id="ARBA00011738"/>
    </source>
</evidence>
<evidence type="ECO:0000256" key="8">
    <source>
        <dbReference type="ARBA" id="ARBA00022801"/>
    </source>
</evidence>
<dbReference type="AlphaFoldDB" id="A0AAU8RZ58"/>
<dbReference type="Proteomes" id="UP000031624">
    <property type="component" value="Chromosome"/>
</dbReference>
<evidence type="ECO:0000256" key="1">
    <source>
        <dbReference type="ARBA" id="ARBA00005130"/>
    </source>
</evidence>
<feature type="binding site" evidence="15">
    <location>
        <position position="135"/>
    </location>
    <ligand>
        <name>Zn(2+)</name>
        <dbReference type="ChEBI" id="CHEBI:29105"/>
        <label>2</label>
    </ligand>
</feature>
<dbReference type="Pfam" id="PF07687">
    <property type="entry name" value="M20_dimer"/>
    <property type="match status" value="1"/>
</dbReference>
<dbReference type="EC" id="3.5.1.18" evidence="4 15"/>
<comment type="catalytic activity">
    <reaction evidence="14 15">
        <text>N-succinyl-(2S,6S)-2,6-diaminopimelate + H2O = (2S,6S)-2,6-diaminopimelate + succinate</text>
        <dbReference type="Rhea" id="RHEA:22608"/>
        <dbReference type="ChEBI" id="CHEBI:15377"/>
        <dbReference type="ChEBI" id="CHEBI:30031"/>
        <dbReference type="ChEBI" id="CHEBI:57609"/>
        <dbReference type="ChEBI" id="CHEBI:58087"/>
        <dbReference type="EC" id="3.5.1.18"/>
    </reaction>
</comment>
<dbReference type="RefSeq" id="WP_014943260.1">
    <property type="nucleotide sequence ID" value="NZ_CP007563.1"/>
</dbReference>
<dbReference type="GO" id="GO:0009089">
    <property type="term" value="P:lysine biosynthetic process via diaminopimelate"/>
    <property type="evidence" value="ECO:0007669"/>
    <property type="project" value="UniProtKB-UniRule"/>
</dbReference>
<feature type="binding site" evidence="15">
    <location>
        <position position="66"/>
    </location>
    <ligand>
        <name>Zn(2+)</name>
        <dbReference type="ChEBI" id="CHEBI:29105"/>
        <label>1</label>
    </ligand>
</feature>
<evidence type="ECO:0000313" key="17">
    <source>
        <dbReference type="EMBL" id="AJF24116.1"/>
    </source>
</evidence>
<comment type="cofactor">
    <cofactor evidence="15">
        <name>Zn(2+)</name>
        <dbReference type="ChEBI" id="CHEBI:29105"/>
    </cofactor>
    <cofactor evidence="15">
        <name>Co(2+)</name>
        <dbReference type="ChEBI" id="CHEBI:48828"/>
    </cofactor>
    <text evidence="15">Binds 2 Zn(2+) or Co(2+) ions per subunit.</text>
</comment>
<dbReference type="InterPro" id="IPR002933">
    <property type="entry name" value="Peptidase_M20"/>
</dbReference>
<dbReference type="PANTHER" id="PTHR43808">
    <property type="entry name" value="ACETYLORNITHINE DEACETYLASE"/>
    <property type="match status" value="1"/>
</dbReference>
<evidence type="ECO:0000256" key="12">
    <source>
        <dbReference type="ARBA" id="ARBA00023285"/>
    </source>
</evidence>
<feature type="binding site" evidence="15">
    <location>
        <position position="100"/>
    </location>
    <ligand>
        <name>Zn(2+)</name>
        <dbReference type="ChEBI" id="CHEBI:29105"/>
        <label>1</label>
    </ligand>
</feature>
<comment type="pathway">
    <text evidence="1 15">Amino-acid biosynthesis; L-lysine biosynthesis via DAP pathway; LL-2,6-diaminopimelate from (S)-tetrahydrodipicolinate (succinylase route): step 3/3.</text>
</comment>
<keyword evidence="11 15" id="KW-0457">Lysine biosynthesis</keyword>
<dbReference type="NCBIfam" id="TIGR01246">
    <property type="entry name" value="dapE_proteo"/>
    <property type="match status" value="1"/>
</dbReference>
<comment type="function">
    <text evidence="15">Catalyzes the hydrolysis of N-succinyl-L,L-diaminopimelic acid (SDAP), forming succinate and LL-2,6-diaminopimelate (DAP), an intermediate involved in the bacterial biosynthesis of lysine and meso-diaminopimelic acid, an essential component of bacterial cell walls.</text>
</comment>
<dbReference type="SUPFAM" id="SSF55031">
    <property type="entry name" value="Bacterial exopeptidase dimerisation domain"/>
    <property type="match status" value="1"/>
</dbReference>
<dbReference type="GO" id="GO:0019877">
    <property type="term" value="P:diaminopimelate biosynthetic process"/>
    <property type="evidence" value="ECO:0007669"/>
    <property type="project" value="UniProtKB-UniRule"/>
</dbReference>
<proteinExistence type="inferred from homology"/>
<evidence type="ECO:0000256" key="2">
    <source>
        <dbReference type="ARBA" id="ARBA00006746"/>
    </source>
</evidence>
<evidence type="ECO:0000256" key="5">
    <source>
        <dbReference type="ARBA" id="ARBA00022391"/>
    </source>
</evidence>
<dbReference type="EMBL" id="CP007563">
    <property type="protein sequence ID" value="AJF24116.1"/>
    <property type="molecule type" value="Genomic_DNA"/>
</dbReference>
<evidence type="ECO:0000259" key="16">
    <source>
        <dbReference type="Pfam" id="PF07687"/>
    </source>
</evidence>
<feature type="binding site" evidence="15">
    <location>
        <position position="353"/>
    </location>
    <ligand>
        <name>Zn(2+)</name>
        <dbReference type="ChEBI" id="CHEBI:29105"/>
        <label>2</label>
    </ligand>
</feature>
<comment type="similarity">
    <text evidence="2 15">Belongs to the peptidase M20A family. DapE subfamily.</text>
</comment>
<evidence type="ECO:0000256" key="9">
    <source>
        <dbReference type="ARBA" id="ARBA00022833"/>
    </source>
</evidence>
<evidence type="ECO:0000313" key="18">
    <source>
        <dbReference type="Proteomes" id="UP000031624"/>
    </source>
</evidence>
<dbReference type="GO" id="GO:0050897">
    <property type="term" value="F:cobalt ion binding"/>
    <property type="evidence" value="ECO:0007669"/>
    <property type="project" value="UniProtKB-UniRule"/>
</dbReference>
<protein>
    <recommendedName>
        <fullName evidence="5 15">Succinyl-diaminopimelate desuccinylase</fullName>
        <shortName evidence="15">SDAP desuccinylase</shortName>
        <ecNumber evidence="4 15">3.5.1.18</ecNumber>
    </recommendedName>
    <alternativeName>
        <fullName evidence="13 15">N-succinyl-LL-2,6-diaminoheptanedioate amidohydrolase</fullName>
    </alternativeName>
</protein>
<dbReference type="GO" id="GO:0008270">
    <property type="term" value="F:zinc ion binding"/>
    <property type="evidence" value="ECO:0007669"/>
    <property type="project" value="UniProtKB-UniRule"/>
</dbReference>
<evidence type="ECO:0000256" key="14">
    <source>
        <dbReference type="ARBA" id="ARBA00051301"/>
    </source>
</evidence>
<dbReference type="NCBIfam" id="NF009557">
    <property type="entry name" value="PRK13009.1"/>
    <property type="match status" value="1"/>
</dbReference>
<evidence type="ECO:0000256" key="11">
    <source>
        <dbReference type="ARBA" id="ARBA00023154"/>
    </source>
</evidence>
<gene>
    <name evidence="15" type="primary">dapE</name>
    <name evidence="17" type="ORF">O3E_01050</name>
</gene>
<dbReference type="PROSITE" id="PS00758">
    <property type="entry name" value="ARGE_DAPE_CPG2_1"/>
    <property type="match status" value="1"/>
</dbReference>
<dbReference type="PANTHER" id="PTHR43808:SF31">
    <property type="entry name" value="N-ACETYL-L-CITRULLINE DEACETYLASE"/>
    <property type="match status" value="1"/>
</dbReference>
<reference evidence="17 18" key="1">
    <citation type="submission" date="2014-04" db="EMBL/GenBank/DDBJ databases">
        <title>Genome reduction and metabolic complementation of the dual endosymbionts in the whitefly Bemisia tabaci.</title>
        <authorList>
            <person name="Rao Q."/>
            <person name="Rollat-Farnier P.-A."/>
            <person name="Zhang Z.-X."/>
            <person name="Santos-Garcia D."/>
            <person name="Silva F.J."/>
            <person name="Moya A."/>
            <person name="Zhu D.-T."/>
            <person name="Klein C.C."/>
            <person name="Vavre F."/>
            <person name="Sagot M.-F."/>
            <person name="Liu S.-S."/>
            <person name="Mouton L."/>
            <person name="Wang X.-W."/>
        </authorList>
    </citation>
    <scope>NUCLEOTIDE SEQUENCE [LARGE SCALE GENOMIC DNA]</scope>
    <source>
        <strain evidence="17 18">BT-Q</strain>
    </source>
</reference>
<feature type="binding site" evidence="15">
    <location>
        <position position="100"/>
    </location>
    <ligand>
        <name>Zn(2+)</name>
        <dbReference type="ChEBI" id="CHEBI:29105"/>
        <label>2</label>
    </ligand>
</feature>
<dbReference type="SUPFAM" id="SSF53187">
    <property type="entry name" value="Zn-dependent exopeptidases"/>
    <property type="match status" value="1"/>
</dbReference>